<dbReference type="PANTHER" id="PTHR43133:SF57">
    <property type="entry name" value="RNA POLYMERASE SIGMA-70 FACTOR"/>
    <property type="match status" value="1"/>
</dbReference>
<dbReference type="InterPro" id="IPR036388">
    <property type="entry name" value="WH-like_DNA-bd_sf"/>
</dbReference>
<dbReference type="InterPro" id="IPR013249">
    <property type="entry name" value="RNA_pol_sigma70_r4_t2"/>
</dbReference>
<reference evidence="7 8" key="1">
    <citation type="submission" date="2017-10" db="EMBL/GenBank/DDBJ databases">
        <title>The draft genome sequence of Lewinella nigricans NBRC 102662.</title>
        <authorList>
            <person name="Wang K."/>
        </authorList>
    </citation>
    <scope>NUCLEOTIDE SEQUENCE [LARGE SCALE GENOMIC DNA]</scope>
    <source>
        <strain evidence="7 8">NBRC 102662</strain>
    </source>
</reference>
<dbReference type="InterPro" id="IPR013325">
    <property type="entry name" value="RNA_pol_sigma_r2"/>
</dbReference>
<feature type="domain" description="RNA polymerase sigma-70 region 2" evidence="5">
    <location>
        <begin position="33"/>
        <end position="100"/>
    </location>
</feature>
<proteinExistence type="inferred from homology"/>
<dbReference type="InterPro" id="IPR007627">
    <property type="entry name" value="RNA_pol_sigma70_r2"/>
</dbReference>
<dbReference type="Pfam" id="PF04542">
    <property type="entry name" value="Sigma70_r2"/>
    <property type="match status" value="1"/>
</dbReference>
<evidence type="ECO:0000256" key="4">
    <source>
        <dbReference type="ARBA" id="ARBA00023163"/>
    </source>
</evidence>
<evidence type="ECO:0000259" key="5">
    <source>
        <dbReference type="Pfam" id="PF04542"/>
    </source>
</evidence>
<dbReference type="Gene3D" id="1.10.10.10">
    <property type="entry name" value="Winged helix-like DNA-binding domain superfamily/Winged helix DNA-binding domain"/>
    <property type="match status" value="1"/>
</dbReference>
<dbReference type="EMBL" id="PDUD01000009">
    <property type="protein sequence ID" value="PHN07716.1"/>
    <property type="molecule type" value="Genomic_DNA"/>
</dbReference>
<evidence type="ECO:0000259" key="6">
    <source>
        <dbReference type="Pfam" id="PF08281"/>
    </source>
</evidence>
<sequence length="186" mass="22174">MDPSKRTVSAESMQEEWKEIQAAQREVSLFRPLYNRYYEPIFRFIFRRTADEDLTADLCSQVFLKAMQRIGSYTFQGVPFSAWLYRIASNEIAQHFRATKKNRVVSIEDEGFADIMEEMDEEDNEALRQLLIDKLDELKDTDLQLIELRFFEHRPFKEIAEILDMTESNAKVKTYRILERLKKRLS</sequence>
<keyword evidence="4" id="KW-0804">Transcription</keyword>
<organism evidence="7 8">
    <name type="scientific">Flavilitoribacter nigricans (strain ATCC 23147 / DSM 23189 / NBRC 102662 / NCIMB 1420 / SS-2)</name>
    <name type="common">Lewinella nigricans</name>
    <dbReference type="NCBI Taxonomy" id="1122177"/>
    <lineage>
        <taxon>Bacteria</taxon>
        <taxon>Pseudomonadati</taxon>
        <taxon>Bacteroidota</taxon>
        <taxon>Saprospiria</taxon>
        <taxon>Saprospirales</taxon>
        <taxon>Lewinellaceae</taxon>
        <taxon>Flavilitoribacter</taxon>
    </lineage>
</organism>
<evidence type="ECO:0000313" key="7">
    <source>
        <dbReference type="EMBL" id="PHN07716.1"/>
    </source>
</evidence>
<dbReference type="SUPFAM" id="SSF88659">
    <property type="entry name" value="Sigma3 and sigma4 domains of RNA polymerase sigma factors"/>
    <property type="match status" value="1"/>
</dbReference>
<keyword evidence="8" id="KW-1185">Reference proteome</keyword>
<dbReference type="InterPro" id="IPR039425">
    <property type="entry name" value="RNA_pol_sigma-70-like"/>
</dbReference>
<dbReference type="AlphaFoldDB" id="A0A2D0NH55"/>
<feature type="domain" description="RNA polymerase sigma factor 70 region 4 type 2" evidence="6">
    <location>
        <begin position="129"/>
        <end position="181"/>
    </location>
</feature>
<dbReference type="SUPFAM" id="SSF88946">
    <property type="entry name" value="Sigma2 domain of RNA polymerase sigma factors"/>
    <property type="match status" value="1"/>
</dbReference>
<dbReference type="Pfam" id="PF08281">
    <property type="entry name" value="Sigma70_r4_2"/>
    <property type="match status" value="1"/>
</dbReference>
<protein>
    <submittedName>
        <fullName evidence="7">RNA polymerase</fullName>
    </submittedName>
</protein>
<accession>A0A2D0NH55</accession>
<dbReference type="RefSeq" id="WP_099148946.1">
    <property type="nucleotide sequence ID" value="NZ_PDUD01000009.1"/>
</dbReference>
<dbReference type="GO" id="GO:0016987">
    <property type="term" value="F:sigma factor activity"/>
    <property type="evidence" value="ECO:0007669"/>
    <property type="project" value="UniProtKB-KW"/>
</dbReference>
<evidence type="ECO:0000256" key="2">
    <source>
        <dbReference type="ARBA" id="ARBA00023015"/>
    </source>
</evidence>
<dbReference type="GO" id="GO:0003677">
    <property type="term" value="F:DNA binding"/>
    <property type="evidence" value="ECO:0007669"/>
    <property type="project" value="InterPro"/>
</dbReference>
<comment type="similarity">
    <text evidence="1">Belongs to the sigma-70 factor family. ECF subfamily.</text>
</comment>
<dbReference type="InterPro" id="IPR013324">
    <property type="entry name" value="RNA_pol_sigma_r3/r4-like"/>
</dbReference>
<name>A0A2D0NH55_FLAN2</name>
<comment type="caution">
    <text evidence="7">The sequence shown here is derived from an EMBL/GenBank/DDBJ whole genome shotgun (WGS) entry which is preliminary data.</text>
</comment>
<evidence type="ECO:0000256" key="3">
    <source>
        <dbReference type="ARBA" id="ARBA00023082"/>
    </source>
</evidence>
<dbReference type="InterPro" id="IPR014284">
    <property type="entry name" value="RNA_pol_sigma-70_dom"/>
</dbReference>
<dbReference type="NCBIfam" id="TIGR02937">
    <property type="entry name" value="sigma70-ECF"/>
    <property type="match status" value="1"/>
</dbReference>
<keyword evidence="2" id="KW-0805">Transcription regulation</keyword>
<dbReference type="PANTHER" id="PTHR43133">
    <property type="entry name" value="RNA POLYMERASE ECF-TYPE SIGMA FACTO"/>
    <property type="match status" value="1"/>
</dbReference>
<gene>
    <name evidence="7" type="ORF">CRP01_05180</name>
</gene>
<evidence type="ECO:0000256" key="1">
    <source>
        <dbReference type="ARBA" id="ARBA00010641"/>
    </source>
</evidence>
<keyword evidence="3" id="KW-0731">Sigma factor</keyword>
<dbReference type="GO" id="GO:0006352">
    <property type="term" value="P:DNA-templated transcription initiation"/>
    <property type="evidence" value="ECO:0007669"/>
    <property type="project" value="InterPro"/>
</dbReference>
<dbReference type="Gene3D" id="1.10.1740.10">
    <property type="match status" value="1"/>
</dbReference>
<dbReference type="OrthoDB" id="9784984at2"/>
<dbReference type="Proteomes" id="UP000223913">
    <property type="component" value="Unassembled WGS sequence"/>
</dbReference>
<evidence type="ECO:0000313" key="8">
    <source>
        <dbReference type="Proteomes" id="UP000223913"/>
    </source>
</evidence>